<evidence type="ECO:0000256" key="1">
    <source>
        <dbReference type="ARBA" id="ARBA00023015"/>
    </source>
</evidence>
<keyword evidence="3" id="KW-0804">Transcription</keyword>
<feature type="domain" description="HTH merR-type" evidence="4">
    <location>
        <begin position="1"/>
        <end position="71"/>
    </location>
</feature>
<dbReference type="Proteomes" id="UP001221366">
    <property type="component" value="Unassembled WGS sequence"/>
</dbReference>
<accession>A0ABT5Y3X3</accession>
<comment type="caution">
    <text evidence="5">The sequence shown here is derived from an EMBL/GenBank/DDBJ whole genome shotgun (WGS) entry which is preliminary data.</text>
</comment>
<dbReference type="Gene3D" id="1.10.1660.10">
    <property type="match status" value="1"/>
</dbReference>
<evidence type="ECO:0000256" key="3">
    <source>
        <dbReference type="ARBA" id="ARBA00023163"/>
    </source>
</evidence>
<dbReference type="PROSITE" id="PS00552">
    <property type="entry name" value="HTH_MERR_1"/>
    <property type="match status" value="1"/>
</dbReference>
<dbReference type="PANTHER" id="PTHR30204:SF94">
    <property type="entry name" value="HEAVY METAL-DEPENDENT TRANSCRIPTIONAL REGULATOR HI_0293-RELATED"/>
    <property type="match status" value="1"/>
</dbReference>
<dbReference type="RefSeq" id="WP_275617161.1">
    <property type="nucleotide sequence ID" value="NZ_JARFVB010000018.1"/>
</dbReference>
<keyword evidence="1" id="KW-0805">Transcription regulation</keyword>
<dbReference type="InterPro" id="IPR047057">
    <property type="entry name" value="MerR_fam"/>
</dbReference>
<evidence type="ECO:0000256" key="2">
    <source>
        <dbReference type="ARBA" id="ARBA00023125"/>
    </source>
</evidence>
<dbReference type="EMBL" id="JARFVB010000018">
    <property type="protein sequence ID" value="MDF0718048.1"/>
    <property type="molecule type" value="Genomic_DNA"/>
</dbReference>
<dbReference type="Pfam" id="PF13411">
    <property type="entry name" value="MerR_1"/>
    <property type="match status" value="1"/>
</dbReference>
<keyword evidence="6" id="KW-1185">Reference proteome</keyword>
<evidence type="ECO:0000259" key="4">
    <source>
        <dbReference type="PROSITE" id="PS50937"/>
    </source>
</evidence>
<protein>
    <submittedName>
        <fullName evidence="5">MerR family transcriptional regulator</fullName>
    </submittedName>
</protein>
<dbReference type="PROSITE" id="PS50937">
    <property type="entry name" value="HTH_MERR_2"/>
    <property type="match status" value="1"/>
</dbReference>
<proteinExistence type="predicted"/>
<sequence>MQIGQLSKKTGLSRDTIRFYEKKGLIPTALKQNEFNSYKNYSHETLEKLLIIKKMKGFGFTLNEISDFLGLMEFNTASCENVSQKMLEKVRLIDKKMKELNEMKSLIIGSLDSCAPEESKSTSCPLVSVNF</sequence>
<dbReference type="SMART" id="SM00422">
    <property type="entry name" value="HTH_MERR"/>
    <property type="match status" value="1"/>
</dbReference>
<organism evidence="5 6">
    <name type="scientific">Flagellimonas yonaguniensis</name>
    <dbReference type="NCBI Taxonomy" id="3031325"/>
    <lineage>
        <taxon>Bacteria</taxon>
        <taxon>Pseudomonadati</taxon>
        <taxon>Bacteroidota</taxon>
        <taxon>Flavobacteriia</taxon>
        <taxon>Flavobacteriales</taxon>
        <taxon>Flavobacteriaceae</taxon>
        <taxon>Flagellimonas</taxon>
    </lineage>
</organism>
<evidence type="ECO:0000313" key="5">
    <source>
        <dbReference type="EMBL" id="MDF0718048.1"/>
    </source>
</evidence>
<evidence type="ECO:0000313" key="6">
    <source>
        <dbReference type="Proteomes" id="UP001221366"/>
    </source>
</evidence>
<dbReference type="SUPFAM" id="SSF46955">
    <property type="entry name" value="Putative DNA-binding domain"/>
    <property type="match status" value="1"/>
</dbReference>
<keyword evidence="2" id="KW-0238">DNA-binding</keyword>
<dbReference type="InterPro" id="IPR009061">
    <property type="entry name" value="DNA-bd_dom_put_sf"/>
</dbReference>
<dbReference type="PANTHER" id="PTHR30204">
    <property type="entry name" value="REDOX-CYCLING DRUG-SENSING TRANSCRIPTIONAL ACTIVATOR SOXR"/>
    <property type="match status" value="1"/>
</dbReference>
<dbReference type="InterPro" id="IPR000551">
    <property type="entry name" value="MerR-type_HTH_dom"/>
</dbReference>
<gene>
    <name evidence="5" type="ORF">PY092_17930</name>
</gene>
<name>A0ABT5Y3X3_9FLAO</name>
<reference evidence="5 6" key="1">
    <citation type="submission" date="2023-03" db="EMBL/GenBank/DDBJ databases">
        <title>Muricauda XX sp. nov. and Muricauda XXX sp. nov., two novel species isolated from Okinawa Trough.</title>
        <authorList>
            <person name="Cao W."/>
            <person name="Deng X."/>
        </authorList>
    </citation>
    <scope>NUCLEOTIDE SEQUENCE [LARGE SCALE GENOMIC DNA]</scope>
    <source>
        <strain evidence="5 6">334s03</strain>
    </source>
</reference>